<dbReference type="Proteomes" id="UP001596978">
    <property type="component" value="Unassembled WGS sequence"/>
</dbReference>
<comment type="caution">
    <text evidence="2">The sequence shown here is derived from an EMBL/GenBank/DDBJ whole genome shotgun (WGS) entry which is preliminary data.</text>
</comment>
<accession>A0ABW3CVE5</accession>
<gene>
    <name evidence="2" type="ORF">ACFQ1M_06125</name>
</gene>
<dbReference type="EMBL" id="JBHTJH010000004">
    <property type="protein sequence ID" value="MFD0861776.1"/>
    <property type="molecule type" value="Genomic_DNA"/>
</dbReference>
<evidence type="ECO:0000313" key="3">
    <source>
        <dbReference type="Proteomes" id="UP001596978"/>
    </source>
</evidence>
<feature type="domain" description="SnoaL-like" evidence="1">
    <location>
        <begin position="5"/>
        <end position="108"/>
    </location>
</feature>
<reference evidence="3" key="1">
    <citation type="journal article" date="2019" name="Int. J. Syst. Evol. Microbiol.">
        <title>The Global Catalogue of Microorganisms (GCM) 10K type strain sequencing project: providing services to taxonomists for standard genome sequencing and annotation.</title>
        <authorList>
            <consortium name="The Broad Institute Genomics Platform"/>
            <consortium name="The Broad Institute Genome Sequencing Center for Infectious Disease"/>
            <person name="Wu L."/>
            <person name="Ma J."/>
        </authorList>
    </citation>
    <scope>NUCLEOTIDE SEQUENCE [LARGE SCALE GENOMIC DNA]</scope>
    <source>
        <strain evidence="3">CCUG 62952</strain>
    </source>
</reference>
<evidence type="ECO:0000313" key="2">
    <source>
        <dbReference type="EMBL" id="MFD0861776.1"/>
    </source>
</evidence>
<name>A0ABW3CVE5_9FLAO</name>
<evidence type="ECO:0000259" key="1">
    <source>
        <dbReference type="Pfam" id="PF12680"/>
    </source>
</evidence>
<dbReference type="InterPro" id="IPR037401">
    <property type="entry name" value="SnoaL-like"/>
</dbReference>
<dbReference type="SUPFAM" id="SSF54427">
    <property type="entry name" value="NTF2-like"/>
    <property type="match status" value="1"/>
</dbReference>
<proteinExistence type="predicted"/>
<protein>
    <submittedName>
        <fullName evidence="2">Nuclear transport factor 2 family protein</fullName>
    </submittedName>
</protein>
<dbReference type="Gene3D" id="3.10.450.50">
    <property type="match status" value="1"/>
</dbReference>
<sequence>MKQTIEQFYDAFTQLDAEKMVANYHPDIRFEDPAFGELNGEHAKNMWRMLCESQQGKDFKVRVSRIEADQNAGKATWEAFYTFSKTGRKVHNIIHAEFKFKDGKIIEHIDSFDLYRWARQAMGPTGLLIGWTPFFKKKLQAQVNHLLLKFEQNTR</sequence>
<dbReference type="InterPro" id="IPR032710">
    <property type="entry name" value="NTF2-like_dom_sf"/>
</dbReference>
<dbReference type="RefSeq" id="WP_386405429.1">
    <property type="nucleotide sequence ID" value="NZ_JBHTJH010000004.1"/>
</dbReference>
<organism evidence="2 3">
    <name type="scientific">Sungkyunkwania multivorans</name>
    <dbReference type="NCBI Taxonomy" id="1173618"/>
    <lineage>
        <taxon>Bacteria</taxon>
        <taxon>Pseudomonadati</taxon>
        <taxon>Bacteroidota</taxon>
        <taxon>Flavobacteriia</taxon>
        <taxon>Flavobacteriales</taxon>
        <taxon>Flavobacteriaceae</taxon>
        <taxon>Sungkyunkwania</taxon>
    </lineage>
</organism>
<keyword evidence="3" id="KW-1185">Reference proteome</keyword>
<dbReference type="Pfam" id="PF12680">
    <property type="entry name" value="SnoaL_2"/>
    <property type="match status" value="1"/>
</dbReference>